<evidence type="ECO:0000313" key="7">
    <source>
        <dbReference type="Proteomes" id="UP000199701"/>
    </source>
</evidence>
<dbReference type="Gene3D" id="3.40.50.2300">
    <property type="match status" value="2"/>
</dbReference>
<dbReference type="InterPro" id="IPR025997">
    <property type="entry name" value="SBP_2_dom"/>
</dbReference>
<gene>
    <name evidence="6" type="ORF">SAMN05421659_12242</name>
</gene>
<sequence length="326" mass="35437">MKKIFSTALVLMLMFTLLAACGKKDAETSATKEDKKITVGVVQTNANESDWRTANTKSFNEAFATAGFELKMVFGEGDHAKQISQAQQLIQEEVDYLVVLGLQSAGWEDVAKAAKTAGIPFIMADRKLDLSENLYTAMVCSDFLAEGNKAVDWLKTQKLDAYKIVVLGGDTGSSAQLGRSKAIEDGAKANKWDIVFNQNMKGWDETLAKQAVADLIATGTKFTVIYAENDNMARGACTAMDAAGITYGKNGTVKVIAFDANKWGLQNVLSGKFSLDVECNPLHGPRIVKLINSLKAGEKVEQNAYVDETTFDINSITQAIIDARKY</sequence>
<accession>A0A1I0RSQ8</accession>
<name>A0A1I0RSQ8_9FIRM</name>
<evidence type="ECO:0000256" key="4">
    <source>
        <dbReference type="SAM" id="SignalP"/>
    </source>
</evidence>
<evidence type="ECO:0000256" key="3">
    <source>
        <dbReference type="ARBA" id="ARBA00022729"/>
    </source>
</evidence>
<dbReference type="SUPFAM" id="SSF53822">
    <property type="entry name" value="Periplasmic binding protein-like I"/>
    <property type="match status" value="1"/>
</dbReference>
<dbReference type="GO" id="GO:0030246">
    <property type="term" value="F:carbohydrate binding"/>
    <property type="evidence" value="ECO:0007669"/>
    <property type="project" value="UniProtKB-ARBA"/>
</dbReference>
<dbReference type="PANTHER" id="PTHR46847:SF3">
    <property type="entry name" value="GALACTOFURANOSE-BINDING PROTEIN YTFQ"/>
    <property type="match status" value="1"/>
</dbReference>
<evidence type="ECO:0000256" key="2">
    <source>
        <dbReference type="ARBA" id="ARBA00007639"/>
    </source>
</evidence>
<keyword evidence="3 4" id="KW-0732">Signal</keyword>
<dbReference type="EMBL" id="FOJI01000022">
    <property type="protein sequence ID" value="SEW44396.1"/>
    <property type="molecule type" value="Genomic_DNA"/>
</dbReference>
<keyword evidence="7" id="KW-1185">Reference proteome</keyword>
<dbReference type="STRING" id="99656.SAMN05421659_12242"/>
<feature type="domain" description="Periplasmic binding protein" evidence="5">
    <location>
        <begin position="40"/>
        <end position="274"/>
    </location>
</feature>
<comment type="similarity">
    <text evidence="2">Belongs to the bacterial solute-binding protein 2 family.</text>
</comment>
<proteinExistence type="inferred from homology"/>
<evidence type="ECO:0000256" key="1">
    <source>
        <dbReference type="ARBA" id="ARBA00004196"/>
    </source>
</evidence>
<organism evidence="6 7">
    <name type="scientific">[Clostridium] fimetarium</name>
    <dbReference type="NCBI Taxonomy" id="99656"/>
    <lineage>
        <taxon>Bacteria</taxon>
        <taxon>Bacillati</taxon>
        <taxon>Bacillota</taxon>
        <taxon>Clostridia</taxon>
        <taxon>Lachnospirales</taxon>
        <taxon>Lachnospiraceae</taxon>
    </lineage>
</organism>
<evidence type="ECO:0000313" key="6">
    <source>
        <dbReference type="EMBL" id="SEW44396.1"/>
    </source>
</evidence>
<keyword evidence="6" id="KW-0813">Transport</keyword>
<dbReference type="Pfam" id="PF13407">
    <property type="entry name" value="Peripla_BP_4"/>
    <property type="match status" value="1"/>
</dbReference>
<dbReference type="GO" id="GO:0030313">
    <property type="term" value="C:cell envelope"/>
    <property type="evidence" value="ECO:0007669"/>
    <property type="project" value="UniProtKB-SubCell"/>
</dbReference>
<feature type="chain" id="PRO_5039410036" evidence="4">
    <location>
        <begin position="20"/>
        <end position="326"/>
    </location>
</feature>
<dbReference type="Proteomes" id="UP000199701">
    <property type="component" value="Unassembled WGS sequence"/>
</dbReference>
<dbReference type="OrthoDB" id="9814427at2"/>
<dbReference type="AlphaFoldDB" id="A0A1I0RSQ8"/>
<comment type="subcellular location">
    <subcellularLocation>
        <location evidence="1">Cell envelope</location>
    </subcellularLocation>
</comment>
<protein>
    <submittedName>
        <fullName evidence="6">Simple sugar transport system substrate-binding protein</fullName>
    </submittedName>
</protein>
<evidence type="ECO:0000259" key="5">
    <source>
        <dbReference type="Pfam" id="PF13407"/>
    </source>
</evidence>
<keyword evidence="6" id="KW-0762">Sugar transport</keyword>
<reference evidence="6 7" key="1">
    <citation type="submission" date="2016-10" db="EMBL/GenBank/DDBJ databases">
        <authorList>
            <person name="de Groot N.N."/>
        </authorList>
    </citation>
    <scope>NUCLEOTIDE SEQUENCE [LARGE SCALE GENOMIC DNA]</scope>
    <source>
        <strain evidence="6 7">DSM 9179</strain>
    </source>
</reference>
<feature type="signal peptide" evidence="4">
    <location>
        <begin position="1"/>
        <end position="19"/>
    </location>
</feature>
<dbReference type="PROSITE" id="PS51257">
    <property type="entry name" value="PROKAR_LIPOPROTEIN"/>
    <property type="match status" value="1"/>
</dbReference>
<dbReference type="InterPro" id="IPR028082">
    <property type="entry name" value="Peripla_BP_I"/>
</dbReference>
<dbReference type="PANTHER" id="PTHR46847">
    <property type="entry name" value="D-ALLOSE-BINDING PERIPLASMIC PROTEIN-RELATED"/>
    <property type="match status" value="1"/>
</dbReference>